<organism evidence="5">
    <name type="scientific">freshwater metagenome</name>
    <dbReference type="NCBI Taxonomy" id="449393"/>
    <lineage>
        <taxon>unclassified sequences</taxon>
        <taxon>metagenomes</taxon>
        <taxon>ecological metagenomes</taxon>
    </lineage>
</organism>
<dbReference type="Gene3D" id="3.40.50.620">
    <property type="entry name" value="HUPs"/>
    <property type="match status" value="1"/>
</dbReference>
<protein>
    <submittedName>
        <fullName evidence="5">Unannotated protein</fullName>
    </submittedName>
</protein>
<dbReference type="PANTHER" id="PTHR10890:SF3">
    <property type="entry name" value="CYSTEINE--TRNA LIGASE, CYTOPLASMIC"/>
    <property type="match status" value="1"/>
</dbReference>
<dbReference type="GO" id="GO:0004817">
    <property type="term" value="F:cysteine-tRNA ligase activity"/>
    <property type="evidence" value="ECO:0007669"/>
    <property type="project" value="TreeGrafter"/>
</dbReference>
<dbReference type="InterPro" id="IPR014729">
    <property type="entry name" value="Rossmann-like_a/b/a_fold"/>
</dbReference>
<dbReference type="GO" id="GO:0006423">
    <property type="term" value="P:cysteinyl-tRNA aminoacylation"/>
    <property type="evidence" value="ECO:0007669"/>
    <property type="project" value="TreeGrafter"/>
</dbReference>
<dbReference type="GO" id="GO:0005829">
    <property type="term" value="C:cytosol"/>
    <property type="evidence" value="ECO:0007669"/>
    <property type="project" value="TreeGrafter"/>
</dbReference>
<feature type="domain" description="tRNA synthetases class I catalytic" evidence="4">
    <location>
        <begin position="1"/>
        <end position="60"/>
    </location>
</feature>
<dbReference type="SUPFAM" id="SSF52374">
    <property type="entry name" value="Nucleotidylyl transferase"/>
    <property type="match status" value="1"/>
</dbReference>
<dbReference type="EMBL" id="CAFAAC010000019">
    <property type="protein sequence ID" value="CAB4783749.1"/>
    <property type="molecule type" value="Genomic_DNA"/>
</dbReference>
<keyword evidence="3" id="KW-0067">ATP-binding</keyword>
<gene>
    <name evidence="5" type="ORF">UFOPK2967_00480</name>
</gene>
<dbReference type="GO" id="GO:0005524">
    <property type="term" value="F:ATP binding"/>
    <property type="evidence" value="ECO:0007669"/>
    <property type="project" value="UniProtKB-KW"/>
</dbReference>
<dbReference type="InterPro" id="IPR032678">
    <property type="entry name" value="tRNA-synt_1_cat_dom"/>
</dbReference>
<evidence type="ECO:0000256" key="1">
    <source>
        <dbReference type="ARBA" id="ARBA00022598"/>
    </source>
</evidence>
<accession>A0A6J6WIZ8</accession>
<dbReference type="Pfam" id="PF01406">
    <property type="entry name" value="tRNA-synt_1e"/>
    <property type="match status" value="1"/>
</dbReference>
<reference evidence="5" key="1">
    <citation type="submission" date="2020-05" db="EMBL/GenBank/DDBJ databases">
        <authorList>
            <person name="Chiriac C."/>
            <person name="Salcher M."/>
            <person name="Ghai R."/>
            <person name="Kavagutti S V."/>
        </authorList>
    </citation>
    <scope>NUCLEOTIDE SEQUENCE</scope>
</reference>
<proteinExistence type="predicted"/>
<dbReference type="Gene3D" id="1.20.120.640">
    <property type="entry name" value="Anticodon-binding domain of a subclass of class I aminoacyl-tRNA synthetases"/>
    <property type="match status" value="1"/>
</dbReference>
<keyword evidence="2" id="KW-0547">Nucleotide-binding</keyword>
<dbReference type="InterPro" id="IPR024909">
    <property type="entry name" value="Cys-tRNA/MSH_ligase"/>
</dbReference>
<evidence type="ECO:0000256" key="2">
    <source>
        <dbReference type="ARBA" id="ARBA00022741"/>
    </source>
</evidence>
<evidence type="ECO:0000313" key="5">
    <source>
        <dbReference type="EMBL" id="CAB4783749.1"/>
    </source>
</evidence>
<dbReference type="AlphaFoldDB" id="A0A6J6WIZ8"/>
<keyword evidence="1" id="KW-0436">Ligase</keyword>
<evidence type="ECO:0000256" key="3">
    <source>
        <dbReference type="ARBA" id="ARBA00022840"/>
    </source>
</evidence>
<dbReference type="PANTHER" id="PTHR10890">
    <property type="entry name" value="CYSTEINYL-TRNA SYNTHETASE"/>
    <property type="match status" value="1"/>
</dbReference>
<name>A0A6J6WIZ8_9ZZZZ</name>
<evidence type="ECO:0000259" key="4">
    <source>
        <dbReference type="Pfam" id="PF01406"/>
    </source>
</evidence>
<sequence length="133" mass="14344">MHAGMIGYDGEKMSKSKGNLVLVSTLVAQGTDPMAIRCALMSSHYSQDRMWSSAVLQEAENLLERLRRNLSREEVAPTSGVVQLLIAAISHDLDTPSALKALELWCEETESGLTGGKPGELSRAIDSLLGIAF</sequence>